<comment type="similarity">
    <text evidence="1 4">Belongs to the short-chain dehydrogenases/reductases (SDR) family.</text>
</comment>
<organism evidence="6">
    <name type="scientific">Laccaria bicolor (strain S238N-H82 / ATCC MYA-4686)</name>
    <name type="common">Bicoloured deceiver</name>
    <name type="synonym">Laccaria laccata var. bicolor</name>
    <dbReference type="NCBI Taxonomy" id="486041"/>
    <lineage>
        <taxon>Eukaryota</taxon>
        <taxon>Fungi</taxon>
        <taxon>Dikarya</taxon>
        <taxon>Basidiomycota</taxon>
        <taxon>Agaricomycotina</taxon>
        <taxon>Agaricomycetes</taxon>
        <taxon>Agaricomycetidae</taxon>
        <taxon>Agaricales</taxon>
        <taxon>Agaricineae</taxon>
        <taxon>Hydnangiaceae</taxon>
        <taxon>Laccaria</taxon>
    </lineage>
</organism>
<keyword evidence="6" id="KW-1185">Reference proteome</keyword>
<dbReference type="OrthoDB" id="5325318at2759"/>
<evidence type="ECO:0000256" key="2">
    <source>
        <dbReference type="ARBA" id="ARBA00022857"/>
    </source>
</evidence>
<keyword evidence="2" id="KW-0521">NADP</keyword>
<dbReference type="FunCoup" id="B0CSQ4">
    <property type="interactions" value="34"/>
</dbReference>
<dbReference type="RefSeq" id="XP_001875443.1">
    <property type="nucleotide sequence ID" value="XM_001875408.1"/>
</dbReference>
<accession>B0CSQ4</accession>
<evidence type="ECO:0000256" key="3">
    <source>
        <dbReference type="ARBA" id="ARBA00023002"/>
    </source>
</evidence>
<gene>
    <name evidence="5" type="ORF">LACBIDRAFT_306098</name>
</gene>
<protein>
    <submittedName>
        <fullName evidence="5">Predicted protein</fullName>
    </submittedName>
</protein>
<dbReference type="Pfam" id="PF13561">
    <property type="entry name" value="adh_short_C2"/>
    <property type="match status" value="1"/>
</dbReference>
<reference evidence="5 6" key="1">
    <citation type="journal article" date="2008" name="Nature">
        <title>The genome of Laccaria bicolor provides insights into mycorrhizal symbiosis.</title>
        <authorList>
            <person name="Martin F."/>
            <person name="Aerts A."/>
            <person name="Ahren D."/>
            <person name="Brun A."/>
            <person name="Danchin E.G.J."/>
            <person name="Duchaussoy F."/>
            <person name="Gibon J."/>
            <person name="Kohler A."/>
            <person name="Lindquist E."/>
            <person name="Pereda V."/>
            <person name="Salamov A."/>
            <person name="Shapiro H.J."/>
            <person name="Wuyts J."/>
            <person name="Blaudez D."/>
            <person name="Buee M."/>
            <person name="Brokstein P."/>
            <person name="Canbaeck B."/>
            <person name="Cohen D."/>
            <person name="Courty P.E."/>
            <person name="Coutinho P.M."/>
            <person name="Delaruelle C."/>
            <person name="Detter J.C."/>
            <person name="Deveau A."/>
            <person name="DiFazio S."/>
            <person name="Duplessis S."/>
            <person name="Fraissinet-Tachet L."/>
            <person name="Lucic E."/>
            <person name="Frey-Klett P."/>
            <person name="Fourrey C."/>
            <person name="Feussner I."/>
            <person name="Gay G."/>
            <person name="Grimwood J."/>
            <person name="Hoegger P.J."/>
            <person name="Jain P."/>
            <person name="Kilaru S."/>
            <person name="Labbe J."/>
            <person name="Lin Y.C."/>
            <person name="Legue V."/>
            <person name="Le Tacon F."/>
            <person name="Marmeisse R."/>
            <person name="Melayah D."/>
            <person name="Montanini B."/>
            <person name="Muratet M."/>
            <person name="Nehls U."/>
            <person name="Niculita-Hirzel H."/>
            <person name="Oudot-Le Secq M.P."/>
            <person name="Peter M."/>
            <person name="Quesneville H."/>
            <person name="Rajashekar B."/>
            <person name="Reich M."/>
            <person name="Rouhier N."/>
            <person name="Schmutz J."/>
            <person name="Yin T."/>
            <person name="Chalot M."/>
            <person name="Henrissat B."/>
            <person name="Kuees U."/>
            <person name="Lucas S."/>
            <person name="Van de Peer Y."/>
            <person name="Podila G.K."/>
            <person name="Polle A."/>
            <person name="Pukkila P.J."/>
            <person name="Richardson P.M."/>
            <person name="Rouze P."/>
            <person name="Sanders I.R."/>
            <person name="Stajich J.E."/>
            <person name="Tunlid A."/>
            <person name="Tuskan G."/>
            <person name="Grigoriev I.V."/>
        </authorList>
    </citation>
    <scope>NUCLEOTIDE SEQUENCE [LARGE SCALE GENOMIC DNA]</scope>
    <source>
        <strain evidence="6">S238N-H82 / ATCC MYA-4686</strain>
    </source>
</reference>
<dbReference type="PRINTS" id="PR00081">
    <property type="entry name" value="GDHRDH"/>
</dbReference>
<dbReference type="EMBL" id="DS547092">
    <property type="protein sequence ID" value="EDR14884.1"/>
    <property type="molecule type" value="Genomic_DNA"/>
</dbReference>
<dbReference type="HOGENOM" id="CLU_010194_1_1_1"/>
<dbReference type="Gene3D" id="3.40.50.720">
    <property type="entry name" value="NAD(P)-binding Rossmann-like Domain"/>
    <property type="match status" value="1"/>
</dbReference>
<dbReference type="PANTHER" id="PTHR43008">
    <property type="entry name" value="BENZIL REDUCTASE"/>
    <property type="match status" value="1"/>
</dbReference>
<dbReference type="InParanoid" id="B0CSQ4"/>
<evidence type="ECO:0000313" key="6">
    <source>
        <dbReference type="Proteomes" id="UP000001194"/>
    </source>
</evidence>
<dbReference type="Proteomes" id="UP000001194">
    <property type="component" value="Unassembled WGS sequence"/>
</dbReference>
<name>B0CSQ4_LACBS</name>
<evidence type="ECO:0000256" key="1">
    <source>
        <dbReference type="ARBA" id="ARBA00006484"/>
    </source>
</evidence>
<dbReference type="GeneID" id="6070077"/>
<dbReference type="InterPro" id="IPR036291">
    <property type="entry name" value="NAD(P)-bd_dom_sf"/>
</dbReference>
<dbReference type="InterPro" id="IPR020904">
    <property type="entry name" value="Sc_DH/Rdtase_CS"/>
</dbReference>
<sequence>MSLGASPAPTLPCFSMKGKVCMVTGAARGLGFEFCRAFLQSGCTSLAVLDLKDSDCRDAAKELSDYARDTYGLQNKDVQVIGIECDVSSEASVQNAYGKVMDTFGRIDSVVASAGIVENYSALDYPTDRVKRLYDVNVHGVFFTAREAARHMIPQGGGSIILVSSMSANVSSSSSIPLFPPSLMVFSYQIVNIPQLQTPYNSSKAAVKHMAASLAVEWAKDGVRVNSLSPGYMLTKLTKSLLAKNPDLKKTWESLTPMGRMGEPEDLAGAIVFLASDASKFVTGSEIRVDGGYCVV</sequence>
<dbReference type="InterPro" id="IPR002347">
    <property type="entry name" value="SDR_fam"/>
</dbReference>
<proteinExistence type="inferred from homology"/>
<dbReference type="AlphaFoldDB" id="B0CSQ4"/>
<evidence type="ECO:0000313" key="5">
    <source>
        <dbReference type="EMBL" id="EDR14884.1"/>
    </source>
</evidence>
<dbReference type="STRING" id="486041.B0CSQ4"/>
<dbReference type="SUPFAM" id="SSF51735">
    <property type="entry name" value="NAD(P)-binding Rossmann-fold domains"/>
    <property type="match status" value="1"/>
</dbReference>
<dbReference type="KEGG" id="lbc:LACBIDRAFT_306098"/>
<dbReference type="GO" id="GO:0050664">
    <property type="term" value="F:oxidoreductase activity, acting on NAD(P)H, oxygen as acceptor"/>
    <property type="evidence" value="ECO:0007669"/>
    <property type="project" value="TreeGrafter"/>
</dbReference>
<dbReference type="PROSITE" id="PS00061">
    <property type="entry name" value="ADH_SHORT"/>
    <property type="match status" value="1"/>
</dbReference>
<dbReference type="PANTHER" id="PTHR43008:SF14">
    <property type="entry name" value="DEHYDROGENASE ARBD, PUTATIVE-RELATED"/>
    <property type="match status" value="1"/>
</dbReference>
<dbReference type="GO" id="GO:0016616">
    <property type="term" value="F:oxidoreductase activity, acting on the CH-OH group of donors, NAD or NADP as acceptor"/>
    <property type="evidence" value="ECO:0007669"/>
    <property type="project" value="UniProtKB-ARBA"/>
</dbReference>
<dbReference type="PRINTS" id="PR00080">
    <property type="entry name" value="SDRFAMILY"/>
</dbReference>
<dbReference type="Pfam" id="PF00106">
    <property type="entry name" value="adh_short"/>
    <property type="match status" value="1"/>
</dbReference>
<evidence type="ECO:0000256" key="4">
    <source>
        <dbReference type="RuleBase" id="RU000363"/>
    </source>
</evidence>
<keyword evidence="3" id="KW-0560">Oxidoreductase</keyword>